<keyword evidence="2" id="KW-0812">Transmembrane</keyword>
<proteinExistence type="predicted"/>
<sequence>MFCYRCGAENDAGARFCTTCGQPLGRLPDADAERSVLPGSYGSPGVGESPAPSTTDDGSSAEPVHRRGPAGAVVAIVVAALAVVALVVALAVVAVRRGGEQPGGQSAVPEETEPGADASPSDDEGEGASDEARRSTSRTLDQSAVDAIVDGYSTTDVAVSVITQDGLRSYSSRNAERRYVAAGLYLPVYLAYTDTNAGRPSDSAGQMLRSMDNEAANALIDDIGGLDGLNSWLADHRYAHTSFGRVFGDVAASQEGRENYTSSDDAARMLAEAIDDGAYLLMNHDIATEGVDVPQGATVHAHRGAGIQDAYNYFVVIGNGEDAVGVAVITEHLGREQAAALTSDILDAVWTTMLDAR</sequence>
<organism evidence="5 6">
    <name type="scientific">Bifidobacterium phasiani</name>
    <dbReference type="NCBI Taxonomy" id="2834431"/>
    <lineage>
        <taxon>Bacteria</taxon>
        <taxon>Bacillati</taxon>
        <taxon>Actinomycetota</taxon>
        <taxon>Actinomycetes</taxon>
        <taxon>Bifidobacteriales</taxon>
        <taxon>Bifidobacteriaceae</taxon>
        <taxon>Bifidobacterium</taxon>
    </lineage>
</organism>
<dbReference type="InterPro" id="IPR026870">
    <property type="entry name" value="Zinc_ribbon_dom"/>
</dbReference>
<gene>
    <name evidence="5" type="ORF">KIH73_06220</name>
</gene>
<evidence type="ECO:0000256" key="2">
    <source>
        <dbReference type="SAM" id="Phobius"/>
    </source>
</evidence>
<reference evidence="5 6" key="1">
    <citation type="submission" date="2021-05" db="EMBL/GenBank/DDBJ databases">
        <title>Phylogenetic classification of ten novel species belonging to the genus Bifidobacterium comprising B. colchicus sp. nov., B. abeli sp. nov., B. bicoloris sp. nov., B. guerezis sp. nov., B. rosaliae sp. nov., B. santillanensis sp. nov., B. argentati sp. nov., B. amazzoni sp. nov., B. pluviali sp. nov., and B. pinnaculum sp. nov.</title>
        <authorList>
            <person name="Lugli G.A."/>
            <person name="Ruiz Garcia L."/>
            <person name="Margolles A."/>
            <person name="Ventura M."/>
        </authorList>
    </citation>
    <scope>NUCLEOTIDE SEQUENCE [LARGE SCALE GENOMIC DNA]</scope>
    <source>
        <strain evidence="5 6">6T3</strain>
    </source>
</reference>
<evidence type="ECO:0000259" key="4">
    <source>
        <dbReference type="Pfam" id="PF13354"/>
    </source>
</evidence>
<keyword evidence="2" id="KW-0472">Membrane</keyword>
<feature type="domain" description="Beta-lactamase class A catalytic" evidence="4">
    <location>
        <begin position="202"/>
        <end position="272"/>
    </location>
</feature>
<feature type="region of interest" description="Disordered" evidence="1">
    <location>
        <begin position="27"/>
        <end position="66"/>
    </location>
</feature>
<feature type="region of interest" description="Disordered" evidence="1">
    <location>
        <begin position="99"/>
        <end position="140"/>
    </location>
</feature>
<evidence type="ECO:0000313" key="5">
    <source>
        <dbReference type="EMBL" id="MBW3082969.1"/>
    </source>
</evidence>
<comment type="caution">
    <text evidence="5">The sequence shown here is derived from an EMBL/GenBank/DDBJ whole genome shotgun (WGS) entry which is preliminary data.</text>
</comment>
<dbReference type="RefSeq" id="WP_219081644.1">
    <property type="nucleotide sequence ID" value="NZ_JAHBBD010000012.1"/>
</dbReference>
<dbReference type="Pfam" id="PF13354">
    <property type="entry name" value="Beta-lactamase2"/>
    <property type="match status" value="1"/>
</dbReference>
<dbReference type="GO" id="GO:0016787">
    <property type="term" value="F:hydrolase activity"/>
    <property type="evidence" value="ECO:0007669"/>
    <property type="project" value="UniProtKB-KW"/>
</dbReference>
<protein>
    <submittedName>
        <fullName evidence="5">Serine hydrolase</fullName>
    </submittedName>
</protein>
<dbReference type="InterPro" id="IPR045155">
    <property type="entry name" value="Beta-lactam_cat"/>
</dbReference>
<evidence type="ECO:0000259" key="3">
    <source>
        <dbReference type="Pfam" id="PF13240"/>
    </source>
</evidence>
<feature type="compositionally biased region" description="Acidic residues" evidence="1">
    <location>
        <begin position="110"/>
        <end position="129"/>
    </location>
</feature>
<evidence type="ECO:0000313" key="6">
    <source>
        <dbReference type="Proteomes" id="UP000812844"/>
    </source>
</evidence>
<feature type="domain" description="Zinc-ribbon" evidence="3">
    <location>
        <begin position="2"/>
        <end position="24"/>
    </location>
</feature>
<keyword evidence="2" id="KW-1133">Transmembrane helix</keyword>
<keyword evidence="6" id="KW-1185">Reference proteome</keyword>
<name>A0ABS6W914_9BIFI</name>
<dbReference type="Pfam" id="PF13240">
    <property type="entry name" value="Zn_Ribbon_1"/>
    <property type="match status" value="1"/>
</dbReference>
<accession>A0ABS6W914</accession>
<evidence type="ECO:0000256" key="1">
    <source>
        <dbReference type="SAM" id="MobiDB-lite"/>
    </source>
</evidence>
<dbReference type="EMBL" id="JAHBBD010000012">
    <property type="protein sequence ID" value="MBW3082969.1"/>
    <property type="molecule type" value="Genomic_DNA"/>
</dbReference>
<dbReference type="Proteomes" id="UP000812844">
    <property type="component" value="Unassembled WGS sequence"/>
</dbReference>
<feature type="transmembrane region" description="Helical" evidence="2">
    <location>
        <begin position="72"/>
        <end position="95"/>
    </location>
</feature>
<keyword evidence="5" id="KW-0378">Hydrolase</keyword>